<evidence type="ECO:0000256" key="4">
    <source>
        <dbReference type="ARBA" id="ARBA00022679"/>
    </source>
</evidence>
<dbReference type="GO" id="GO:0051536">
    <property type="term" value="F:iron-sulfur cluster binding"/>
    <property type="evidence" value="ECO:0007669"/>
    <property type="project" value="UniProtKB-KW"/>
</dbReference>
<dbReference type="Pfam" id="PF00266">
    <property type="entry name" value="Aminotran_5"/>
    <property type="match status" value="1"/>
</dbReference>
<dbReference type="GO" id="GO:0046872">
    <property type="term" value="F:metal ion binding"/>
    <property type="evidence" value="ECO:0007669"/>
    <property type="project" value="UniProtKB-KW"/>
</dbReference>
<dbReference type="InterPro" id="IPR015424">
    <property type="entry name" value="PyrdxlP-dep_Trfase"/>
</dbReference>
<comment type="cofactor">
    <cofactor evidence="1 10">
        <name>pyridoxal 5'-phosphate</name>
        <dbReference type="ChEBI" id="CHEBI:597326"/>
    </cofactor>
</comment>
<proteinExistence type="inferred from homology"/>
<protein>
    <recommendedName>
        <fullName evidence="3">cysteine desulfurase</fullName>
        <ecNumber evidence="3">2.8.1.7</ecNumber>
    </recommendedName>
</protein>
<evidence type="ECO:0000256" key="1">
    <source>
        <dbReference type="ARBA" id="ARBA00001933"/>
    </source>
</evidence>
<reference evidence="12 13" key="1">
    <citation type="submission" date="2017-08" db="EMBL/GenBank/DDBJ databases">
        <authorList>
            <person name="de Groot N.N."/>
        </authorList>
    </citation>
    <scope>NUCLEOTIDE SEQUENCE [LARGE SCALE GENOMIC DNA]</scope>
    <source>
        <strain evidence="12 13">JC228</strain>
    </source>
</reference>
<keyword evidence="5" id="KW-0479">Metal-binding</keyword>
<evidence type="ECO:0000256" key="8">
    <source>
        <dbReference type="ARBA" id="ARBA00023014"/>
    </source>
</evidence>
<evidence type="ECO:0000313" key="12">
    <source>
        <dbReference type="EMBL" id="SNX71693.1"/>
    </source>
</evidence>
<dbReference type="SUPFAM" id="SSF53383">
    <property type="entry name" value="PLP-dependent transferases"/>
    <property type="match status" value="1"/>
</dbReference>
<dbReference type="InterPro" id="IPR000192">
    <property type="entry name" value="Aminotrans_V_dom"/>
</dbReference>
<name>A0A285CXM5_9BACI</name>
<feature type="domain" description="Aminotransferase class V" evidence="11">
    <location>
        <begin position="4"/>
        <end position="364"/>
    </location>
</feature>
<comment type="catalytic activity">
    <reaction evidence="9">
        <text>(sulfur carrier)-H + L-cysteine = (sulfur carrier)-SH + L-alanine</text>
        <dbReference type="Rhea" id="RHEA:43892"/>
        <dbReference type="Rhea" id="RHEA-COMP:14737"/>
        <dbReference type="Rhea" id="RHEA-COMP:14739"/>
        <dbReference type="ChEBI" id="CHEBI:29917"/>
        <dbReference type="ChEBI" id="CHEBI:35235"/>
        <dbReference type="ChEBI" id="CHEBI:57972"/>
        <dbReference type="ChEBI" id="CHEBI:64428"/>
        <dbReference type="EC" id="2.8.1.7"/>
    </reaction>
</comment>
<dbReference type="PANTHER" id="PTHR11601:SF34">
    <property type="entry name" value="CYSTEINE DESULFURASE"/>
    <property type="match status" value="1"/>
</dbReference>
<dbReference type="InterPro" id="IPR015421">
    <property type="entry name" value="PyrdxlP-dep_Trfase_major"/>
</dbReference>
<dbReference type="EMBL" id="OAOP01000005">
    <property type="protein sequence ID" value="SNX71693.1"/>
    <property type="molecule type" value="Genomic_DNA"/>
</dbReference>
<comment type="similarity">
    <text evidence="2">Belongs to the class-V pyridoxal-phosphate-dependent aminotransferase family. NifS/IscS subfamily.</text>
</comment>
<dbReference type="NCBIfam" id="NF002806">
    <property type="entry name" value="PRK02948.1"/>
    <property type="match status" value="1"/>
</dbReference>
<dbReference type="FunFam" id="3.40.640.10:FF:000084">
    <property type="entry name" value="IscS-like cysteine desulfurase"/>
    <property type="match status" value="1"/>
</dbReference>
<dbReference type="Proteomes" id="UP000219546">
    <property type="component" value="Unassembled WGS sequence"/>
</dbReference>
<keyword evidence="6" id="KW-0663">Pyridoxal phosphate</keyword>
<dbReference type="AlphaFoldDB" id="A0A285CXM5"/>
<evidence type="ECO:0000256" key="3">
    <source>
        <dbReference type="ARBA" id="ARBA00012239"/>
    </source>
</evidence>
<organism evidence="12 13">
    <name type="scientific">Bacillus oleivorans</name>
    <dbReference type="NCBI Taxonomy" id="1448271"/>
    <lineage>
        <taxon>Bacteria</taxon>
        <taxon>Bacillati</taxon>
        <taxon>Bacillota</taxon>
        <taxon>Bacilli</taxon>
        <taxon>Bacillales</taxon>
        <taxon>Bacillaceae</taxon>
        <taxon>Bacillus</taxon>
    </lineage>
</organism>
<dbReference type="InterPro" id="IPR020578">
    <property type="entry name" value="Aminotrans_V_PyrdxlP_BS"/>
</dbReference>
<evidence type="ECO:0000256" key="2">
    <source>
        <dbReference type="ARBA" id="ARBA00006490"/>
    </source>
</evidence>
<dbReference type="EC" id="2.8.1.7" evidence="3"/>
<evidence type="ECO:0000256" key="9">
    <source>
        <dbReference type="ARBA" id="ARBA00050776"/>
    </source>
</evidence>
<dbReference type="PROSITE" id="PS00595">
    <property type="entry name" value="AA_TRANSFER_CLASS_5"/>
    <property type="match status" value="1"/>
</dbReference>
<accession>A0A285CXM5</accession>
<dbReference type="Gene3D" id="3.40.640.10">
    <property type="entry name" value="Type I PLP-dependent aspartate aminotransferase-like (Major domain)"/>
    <property type="match status" value="1"/>
</dbReference>
<dbReference type="InterPro" id="IPR015422">
    <property type="entry name" value="PyrdxlP-dep_Trfase_small"/>
</dbReference>
<evidence type="ECO:0000259" key="11">
    <source>
        <dbReference type="Pfam" id="PF00266"/>
    </source>
</evidence>
<evidence type="ECO:0000256" key="7">
    <source>
        <dbReference type="ARBA" id="ARBA00023004"/>
    </source>
</evidence>
<dbReference type="PIRSF" id="PIRSF005572">
    <property type="entry name" value="NifS"/>
    <property type="match status" value="1"/>
</dbReference>
<keyword evidence="13" id="KW-1185">Reference proteome</keyword>
<sequence>MKNIYLDHAATSPVHPDVIERITKVMQEVYGNPSSIHAFGRKARQIVDNARTTIAKSIGCKYNEIIFTSGGTESDNLAIKGIAHAYRENGKHIITSSIEHHAVLHTCHSLEKEGYEVTYLPVNEKGMISIEDFQNSLRDDTIIVSIMFGNNEIGTIQPIAEIGEILEGHQAFFHTDAVQAYGLVPIDVSKLKLDALSVSAHKINGPKGTGFLYLKEGIKLAPALHGGEQERKRRAGTENVTNIAGFEEAVKLAQNTMEQKAAYYQKLKNLLMTELQNRGVHFELNGDIEHSLPHVINLSFPGIDVEAFLVNLDLGGVSVSSGSACTAGSIEPSHVLTAMFSSGSERLRNSIRFSFGLFNTEEDIVDAAEIVATVAKRLTSL</sequence>
<keyword evidence="7" id="KW-0408">Iron</keyword>
<dbReference type="Gene3D" id="1.10.260.50">
    <property type="match status" value="1"/>
</dbReference>
<evidence type="ECO:0000256" key="5">
    <source>
        <dbReference type="ARBA" id="ARBA00022723"/>
    </source>
</evidence>
<dbReference type="InterPro" id="IPR016454">
    <property type="entry name" value="Cysteine_dSase"/>
</dbReference>
<dbReference type="RefSeq" id="WP_097159133.1">
    <property type="nucleotide sequence ID" value="NZ_JBEPMQ010000019.1"/>
</dbReference>
<evidence type="ECO:0000313" key="13">
    <source>
        <dbReference type="Proteomes" id="UP000219546"/>
    </source>
</evidence>
<keyword evidence="4" id="KW-0808">Transferase</keyword>
<gene>
    <name evidence="12" type="ORF">SAMN05877753_105344</name>
</gene>
<evidence type="ECO:0000256" key="10">
    <source>
        <dbReference type="RuleBase" id="RU004504"/>
    </source>
</evidence>
<dbReference type="OrthoDB" id="9808002at2"/>
<keyword evidence="8" id="KW-0411">Iron-sulfur</keyword>
<dbReference type="GO" id="GO:0031071">
    <property type="term" value="F:cysteine desulfurase activity"/>
    <property type="evidence" value="ECO:0007669"/>
    <property type="project" value="UniProtKB-EC"/>
</dbReference>
<dbReference type="PANTHER" id="PTHR11601">
    <property type="entry name" value="CYSTEINE DESULFURYLASE FAMILY MEMBER"/>
    <property type="match status" value="1"/>
</dbReference>
<evidence type="ECO:0000256" key="6">
    <source>
        <dbReference type="ARBA" id="ARBA00022898"/>
    </source>
</evidence>
<dbReference type="Gene3D" id="3.90.1150.10">
    <property type="entry name" value="Aspartate Aminotransferase, domain 1"/>
    <property type="match status" value="1"/>
</dbReference>